<dbReference type="SUPFAM" id="SSF63380">
    <property type="entry name" value="Riboflavin synthase domain-like"/>
    <property type="match status" value="1"/>
</dbReference>
<dbReference type="InterPro" id="IPR012675">
    <property type="entry name" value="Beta-grasp_dom_sf"/>
</dbReference>
<evidence type="ECO:0000256" key="1">
    <source>
        <dbReference type="ARBA" id="ARBA00001974"/>
    </source>
</evidence>
<dbReference type="InterPro" id="IPR001041">
    <property type="entry name" value="2Fe-2S_ferredoxin-type"/>
</dbReference>
<dbReference type="PROSITE" id="PS51384">
    <property type="entry name" value="FAD_FR"/>
    <property type="match status" value="1"/>
</dbReference>
<reference evidence="6 7" key="1">
    <citation type="submission" date="2022-06" db="EMBL/GenBank/DDBJ databases">
        <title>Ideonella sp. NS12-5 Genome sequencing and assembly.</title>
        <authorList>
            <person name="Jung Y."/>
        </authorList>
    </citation>
    <scope>NUCLEOTIDE SEQUENCE [LARGE SCALE GENOMIC DNA]</scope>
    <source>
        <strain evidence="6 7">NS12-5</strain>
    </source>
</reference>
<dbReference type="Pfam" id="PF00111">
    <property type="entry name" value="Fer2"/>
    <property type="match status" value="1"/>
</dbReference>
<keyword evidence="2" id="KW-0408">Iron</keyword>
<dbReference type="Proteomes" id="UP001204851">
    <property type="component" value="Unassembled WGS sequence"/>
</dbReference>
<dbReference type="PANTHER" id="PTHR47354">
    <property type="entry name" value="NADH OXIDOREDUCTASE HCR"/>
    <property type="match status" value="1"/>
</dbReference>
<dbReference type="InterPro" id="IPR001709">
    <property type="entry name" value="Flavoprot_Pyr_Nucl_cyt_Rdtase"/>
</dbReference>
<dbReference type="Gene3D" id="2.40.30.10">
    <property type="entry name" value="Translation factors"/>
    <property type="match status" value="1"/>
</dbReference>
<dbReference type="InterPro" id="IPR001433">
    <property type="entry name" value="OxRdtase_FAD/NAD-bd"/>
</dbReference>
<dbReference type="Pfam" id="PF00175">
    <property type="entry name" value="NAD_binding_1"/>
    <property type="match status" value="1"/>
</dbReference>
<dbReference type="InterPro" id="IPR006058">
    <property type="entry name" value="2Fe2S_fd_BS"/>
</dbReference>
<evidence type="ECO:0000313" key="6">
    <source>
        <dbReference type="EMBL" id="MCO5975793.1"/>
    </source>
</evidence>
<evidence type="ECO:0000259" key="4">
    <source>
        <dbReference type="PROSITE" id="PS51085"/>
    </source>
</evidence>
<dbReference type="InterPro" id="IPR017927">
    <property type="entry name" value="FAD-bd_FR_type"/>
</dbReference>
<dbReference type="InterPro" id="IPR050415">
    <property type="entry name" value="MRET"/>
</dbReference>
<dbReference type="InterPro" id="IPR017938">
    <property type="entry name" value="Riboflavin_synthase-like_b-brl"/>
</dbReference>
<evidence type="ECO:0000313" key="7">
    <source>
        <dbReference type="Proteomes" id="UP001204851"/>
    </source>
</evidence>
<keyword evidence="2" id="KW-0411">Iron-sulfur</keyword>
<name>A0ABT1BI57_9BURK</name>
<dbReference type="Gene3D" id="3.40.50.80">
    <property type="entry name" value="Nucleotide-binding domain of ferredoxin-NADP reductase (FNR) module"/>
    <property type="match status" value="1"/>
</dbReference>
<comment type="cofactor">
    <cofactor evidence="3">
        <name>[2Fe-2S] cluster</name>
        <dbReference type="ChEBI" id="CHEBI:190135"/>
    </cofactor>
</comment>
<keyword evidence="2" id="KW-0001">2Fe-2S</keyword>
<keyword evidence="2" id="KW-0479">Metal-binding</keyword>
<dbReference type="PRINTS" id="PR00371">
    <property type="entry name" value="FPNCR"/>
</dbReference>
<organism evidence="6 7">
    <name type="scientific">Ideonella oryzae</name>
    <dbReference type="NCBI Taxonomy" id="2937441"/>
    <lineage>
        <taxon>Bacteria</taxon>
        <taxon>Pseudomonadati</taxon>
        <taxon>Pseudomonadota</taxon>
        <taxon>Betaproteobacteria</taxon>
        <taxon>Burkholderiales</taxon>
        <taxon>Sphaerotilaceae</taxon>
        <taxon>Ideonella</taxon>
    </lineage>
</organism>
<dbReference type="InterPro" id="IPR039261">
    <property type="entry name" value="FNR_nucleotide-bd"/>
</dbReference>
<evidence type="ECO:0000259" key="5">
    <source>
        <dbReference type="PROSITE" id="PS51384"/>
    </source>
</evidence>
<keyword evidence="7" id="KW-1185">Reference proteome</keyword>
<sequence length="336" mass="36768">MNIEAYPVTLPDGRTFSAQGDETLLDAAQRQGIVFNYSCRTGRCSSCRGRVITGSTTAQQTETGLTEADRQQGFILTCVRQALGPVQLEISDLGNISMPETRTVPCRILSLNPLAPDVLQVVLRLPPTATVDFIPGQYIDIIGPAGLRRSYSIANAPRADRSIELHIREVNGGAMSQYWFHTAKVNDLLRLRGPLGTFFVREQADKDLVFLATGTGIAPIKAILEGLSTLQAEAQPRSVSVYWGGRYERDLYWTPNQFQNVRFIPVLSRGEATWADARGHVQDILLNERPILENVHVYACGSEAMIASARSQLLKAGLTSSQFHSDAFVASSSVSA</sequence>
<evidence type="ECO:0000256" key="3">
    <source>
        <dbReference type="ARBA" id="ARBA00034078"/>
    </source>
</evidence>
<dbReference type="InterPro" id="IPR008333">
    <property type="entry name" value="Cbr1-like_FAD-bd_dom"/>
</dbReference>
<dbReference type="PANTHER" id="PTHR47354:SF5">
    <property type="entry name" value="PROTEIN RFBI"/>
    <property type="match status" value="1"/>
</dbReference>
<dbReference type="CDD" id="cd00207">
    <property type="entry name" value="fer2"/>
    <property type="match status" value="1"/>
</dbReference>
<evidence type="ECO:0000256" key="2">
    <source>
        <dbReference type="ARBA" id="ARBA00022714"/>
    </source>
</evidence>
<dbReference type="RefSeq" id="WP_252768228.1">
    <property type="nucleotide sequence ID" value="NZ_JAMXMC010000002.1"/>
</dbReference>
<dbReference type="Pfam" id="PF00970">
    <property type="entry name" value="FAD_binding_6"/>
    <property type="match status" value="1"/>
</dbReference>
<dbReference type="SUPFAM" id="SSF54292">
    <property type="entry name" value="2Fe-2S ferredoxin-like"/>
    <property type="match status" value="1"/>
</dbReference>
<comment type="cofactor">
    <cofactor evidence="1">
        <name>FAD</name>
        <dbReference type="ChEBI" id="CHEBI:57692"/>
    </cofactor>
</comment>
<dbReference type="EMBL" id="JAMXMC010000002">
    <property type="protein sequence ID" value="MCO5975793.1"/>
    <property type="molecule type" value="Genomic_DNA"/>
</dbReference>
<dbReference type="Gene3D" id="3.10.20.30">
    <property type="match status" value="1"/>
</dbReference>
<dbReference type="CDD" id="cd06189">
    <property type="entry name" value="flavin_oxioreductase"/>
    <property type="match status" value="1"/>
</dbReference>
<protein>
    <submittedName>
        <fullName evidence="6">FAD-binding oxidoreductase</fullName>
    </submittedName>
</protein>
<dbReference type="PROSITE" id="PS51085">
    <property type="entry name" value="2FE2S_FER_2"/>
    <property type="match status" value="1"/>
</dbReference>
<proteinExistence type="predicted"/>
<accession>A0ABT1BI57</accession>
<comment type="caution">
    <text evidence="6">The sequence shown here is derived from an EMBL/GenBank/DDBJ whole genome shotgun (WGS) entry which is preliminary data.</text>
</comment>
<dbReference type="PRINTS" id="PR00410">
    <property type="entry name" value="PHEHYDRXLASE"/>
</dbReference>
<dbReference type="InterPro" id="IPR036010">
    <property type="entry name" value="2Fe-2S_ferredoxin-like_sf"/>
</dbReference>
<feature type="domain" description="2Fe-2S ferredoxin-type" evidence="4">
    <location>
        <begin position="6"/>
        <end position="96"/>
    </location>
</feature>
<dbReference type="PROSITE" id="PS00197">
    <property type="entry name" value="2FE2S_FER_1"/>
    <property type="match status" value="1"/>
</dbReference>
<gene>
    <name evidence="6" type="ORF">M0L44_03515</name>
</gene>
<dbReference type="SUPFAM" id="SSF52343">
    <property type="entry name" value="Ferredoxin reductase-like, C-terminal NADP-linked domain"/>
    <property type="match status" value="1"/>
</dbReference>
<feature type="domain" description="FAD-binding FR-type" evidence="5">
    <location>
        <begin position="101"/>
        <end position="201"/>
    </location>
</feature>